<dbReference type="InterPro" id="IPR040256">
    <property type="entry name" value="At4g02000-like"/>
</dbReference>
<evidence type="ECO:0000259" key="2">
    <source>
        <dbReference type="Pfam" id="PF14111"/>
    </source>
</evidence>
<keyword evidence="4" id="KW-1185">Reference proteome</keyword>
<feature type="domain" description="DUF4283" evidence="2">
    <location>
        <begin position="43"/>
        <end position="109"/>
    </location>
</feature>
<dbReference type="Proteomes" id="UP000594261">
    <property type="component" value="Chromosome 9"/>
</dbReference>
<evidence type="ECO:0000313" key="3">
    <source>
        <dbReference type="EnsemblPlants" id="QL09p014965:mrna"/>
    </source>
</evidence>
<name>A0A7N2MK34_QUELO</name>
<feature type="region of interest" description="Disordered" evidence="1">
    <location>
        <begin position="200"/>
        <end position="219"/>
    </location>
</feature>
<sequence>MQAFSFGDAMDDDKGSNDEVETLREGFAAVRFSKDFKQQIWNSWARVLIVKVYGRDVGFSFLQAKLLSLWKPTGRLDCVGLGYGFFLVRLSLREDYENVLKKGPWFIGRSIGNMLRIDTQTTKESRARFARLCVQIDVDKPFITTILIGRLQKPMSYKGIHRLCFGYGRRNRTKAQKSGGPTVIHDNQRGVGYQGRDRVEWRDGKSSGNDVGHIRPQREVKRKLSPLRVVEKAQLERVIQNTREQGMANLGHRTTRWHVEKGVEDQEQANKESDSSALPDSGFQSSYARPSDEDGSSTTKCDADATDKMEFEGEGALNPSFQSHIRELVQNYNPAMLVVMETWIGGERAKEITDMLPFDGAIHIETIGYVGGLWVLWNSDVVEVTPLANTK</sequence>
<feature type="compositionally biased region" description="Polar residues" evidence="1">
    <location>
        <begin position="275"/>
        <end position="288"/>
    </location>
</feature>
<accession>A0A7N2MK34</accession>
<evidence type="ECO:0000313" key="4">
    <source>
        <dbReference type="Proteomes" id="UP000594261"/>
    </source>
</evidence>
<dbReference type="EnsemblPlants" id="QL09p014965:mrna">
    <property type="protein sequence ID" value="QL09p014965:mrna"/>
    <property type="gene ID" value="QL09p014965"/>
</dbReference>
<dbReference type="PANTHER" id="PTHR31286">
    <property type="entry name" value="GLYCINE-RICH CELL WALL STRUCTURAL PROTEIN 1.8-LIKE"/>
    <property type="match status" value="1"/>
</dbReference>
<protein>
    <recommendedName>
        <fullName evidence="2">DUF4283 domain-containing protein</fullName>
    </recommendedName>
</protein>
<dbReference type="InterPro" id="IPR025558">
    <property type="entry name" value="DUF4283"/>
</dbReference>
<dbReference type="PANTHER" id="PTHR31286:SF99">
    <property type="entry name" value="DUF4283 DOMAIN-CONTAINING PROTEIN"/>
    <property type="match status" value="1"/>
</dbReference>
<organism evidence="3 4">
    <name type="scientific">Quercus lobata</name>
    <name type="common">Valley oak</name>
    <dbReference type="NCBI Taxonomy" id="97700"/>
    <lineage>
        <taxon>Eukaryota</taxon>
        <taxon>Viridiplantae</taxon>
        <taxon>Streptophyta</taxon>
        <taxon>Embryophyta</taxon>
        <taxon>Tracheophyta</taxon>
        <taxon>Spermatophyta</taxon>
        <taxon>Magnoliopsida</taxon>
        <taxon>eudicotyledons</taxon>
        <taxon>Gunneridae</taxon>
        <taxon>Pentapetalae</taxon>
        <taxon>rosids</taxon>
        <taxon>fabids</taxon>
        <taxon>Fagales</taxon>
        <taxon>Fagaceae</taxon>
        <taxon>Quercus</taxon>
    </lineage>
</organism>
<dbReference type="Pfam" id="PF14111">
    <property type="entry name" value="DUF4283"/>
    <property type="match status" value="1"/>
</dbReference>
<dbReference type="AlphaFoldDB" id="A0A7N2MK34"/>
<dbReference type="Gramene" id="QL09p014965:mrna">
    <property type="protein sequence ID" value="QL09p014965:mrna"/>
    <property type="gene ID" value="QL09p014965"/>
</dbReference>
<feature type="compositionally biased region" description="Basic and acidic residues" evidence="1">
    <location>
        <begin position="263"/>
        <end position="274"/>
    </location>
</feature>
<evidence type="ECO:0000256" key="1">
    <source>
        <dbReference type="SAM" id="MobiDB-lite"/>
    </source>
</evidence>
<reference evidence="3" key="2">
    <citation type="submission" date="2021-01" db="UniProtKB">
        <authorList>
            <consortium name="EnsemblPlants"/>
        </authorList>
    </citation>
    <scope>IDENTIFICATION</scope>
</reference>
<proteinExistence type="predicted"/>
<dbReference type="InParanoid" id="A0A7N2MK34"/>
<feature type="region of interest" description="Disordered" evidence="1">
    <location>
        <begin position="263"/>
        <end position="302"/>
    </location>
</feature>
<dbReference type="EMBL" id="LRBV02000009">
    <property type="status" value="NOT_ANNOTATED_CDS"/>
    <property type="molecule type" value="Genomic_DNA"/>
</dbReference>
<reference evidence="3 4" key="1">
    <citation type="journal article" date="2016" name="G3 (Bethesda)">
        <title>First Draft Assembly and Annotation of the Genome of a California Endemic Oak Quercus lobata Nee (Fagaceae).</title>
        <authorList>
            <person name="Sork V.L."/>
            <person name="Fitz-Gibbon S.T."/>
            <person name="Puiu D."/>
            <person name="Crepeau M."/>
            <person name="Gugger P.F."/>
            <person name="Sherman R."/>
            <person name="Stevens K."/>
            <person name="Langley C.H."/>
            <person name="Pellegrini M."/>
            <person name="Salzberg S.L."/>
        </authorList>
    </citation>
    <scope>NUCLEOTIDE SEQUENCE [LARGE SCALE GENOMIC DNA]</scope>
    <source>
        <strain evidence="3 4">cv. SW786</strain>
    </source>
</reference>